<gene>
    <name evidence="1" type="ORF">UFOVP826_20</name>
</gene>
<organism evidence="1">
    <name type="scientific">uncultured Caudovirales phage</name>
    <dbReference type="NCBI Taxonomy" id="2100421"/>
    <lineage>
        <taxon>Viruses</taxon>
        <taxon>Duplodnaviria</taxon>
        <taxon>Heunggongvirae</taxon>
        <taxon>Uroviricota</taxon>
        <taxon>Caudoviricetes</taxon>
        <taxon>Peduoviridae</taxon>
        <taxon>Maltschvirus</taxon>
        <taxon>Maltschvirus maltsch</taxon>
    </lineage>
</organism>
<dbReference type="Pfam" id="PF04404">
    <property type="entry name" value="ERF"/>
    <property type="match status" value="1"/>
</dbReference>
<proteinExistence type="predicted"/>
<accession>A0A6J5P2Y5</accession>
<reference evidence="1" key="1">
    <citation type="submission" date="2020-04" db="EMBL/GenBank/DDBJ databases">
        <authorList>
            <person name="Chiriac C."/>
            <person name="Salcher M."/>
            <person name="Ghai R."/>
            <person name="Kavagutti S V."/>
        </authorList>
    </citation>
    <scope>NUCLEOTIDE SEQUENCE</scope>
</reference>
<evidence type="ECO:0000313" key="1">
    <source>
        <dbReference type="EMBL" id="CAB4164296.1"/>
    </source>
</evidence>
<name>A0A6J5P2Y5_9CAUD</name>
<sequence length="217" mass="23699">MSKDKIETPANLVEALIELQSKIEPPAKKNENEAFKRGGKASKYADLGAIWDSVKPHLKDLGLFISQPTEITATGMMLRTVVTHKSGEKIESTYLLNPVKQDPQGMGSAITYARRYSLCALLGIVADDDDDGNAASGHGKQKEKTEQELADEAEATYKKHKAGAEALVLKIEAAKSVAELDTLCPTTKRHNPTYPYQDLLGMINVAFLERAEQLTKG</sequence>
<dbReference type="EMBL" id="LR796765">
    <property type="protein sequence ID" value="CAB4164296.1"/>
    <property type="molecule type" value="Genomic_DNA"/>
</dbReference>
<dbReference type="InterPro" id="IPR007499">
    <property type="entry name" value="ERF_bacteria_virus"/>
</dbReference>
<protein>
    <submittedName>
        <fullName evidence="1">Essential recombination function protein</fullName>
    </submittedName>
</protein>